<dbReference type="Proteomes" id="UP000594262">
    <property type="component" value="Unplaced"/>
</dbReference>
<feature type="signal peptide" evidence="1">
    <location>
        <begin position="1"/>
        <end position="25"/>
    </location>
</feature>
<dbReference type="RefSeq" id="XP_066911340.1">
    <property type="nucleotide sequence ID" value="XM_067055239.1"/>
</dbReference>
<dbReference type="AlphaFoldDB" id="A0A7M5WZI0"/>
<dbReference type="GeneID" id="136798605"/>
<protein>
    <recommendedName>
        <fullName evidence="4">Cnidarian restricted protein</fullName>
    </recommendedName>
</protein>
<sequence>MNRYDIVLLATLTIFYSMVLENATAKSGCGFRWRIPCPSDGKKRSMMAASKKNMDHKYDLNQIENDILAEVMHENHLNDVEDGPSRDNLYTEKNIRHRASLDLSNKREQQQTADELSRLHKMGAKLLESYYDEMKRGTSEKFDDDDDMDEINF</sequence>
<accession>A0A7M5WZI0</accession>
<evidence type="ECO:0000256" key="1">
    <source>
        <dbReference type="SAM" id="SignalP"/>
    </source>
</evidence>
<proteinExistence type="predicted"/>
<reference evidence="2" key="1">
    <citation type="submission" date="2021-01" db="UniProtKB">
        <authorList>
            <consortium name="EnsemblMetazoa"/>
        </authorList>
    </citation>
    <scope>IDENTIFICATION</scope>
</reference>
<feature type="chain" id="PRO_5029489522" description="Cnidarian restricted protein" evidence="1">
    <location>
        <begin position="26"/>
        <end position="153"/>
    </location>
</feature>
<evidence type="ECO:0000313" key="3">
    <source>
        <dbReference type="Proteomes" id="UP000594262"/>
    </source>
</evidence>
<name>A0A7M5WZI0_9CNID</name>
<evidence type="ECO:0008006" key="4">
    <source>
        <dbReference type="Google" id="ProtNLM"/>
    </source>
</evidence>
<keyword evidence="3" id="KW-1185">Reference proteome</keyword>
<dbReference type="EnsemblMetazoa" id="CLYHEMT015556.1">
    <property type="protein sequence ID" value="CLYHEMP015556.1"/>
    <property type="gene ID" value="CLYHEMG015556"/>
</dbReference>
<evidence type="ECO:0000313" key="2">
    <source>
        <dbReference type="EnsemblMetazoa" id="CLYHEMP015556.1"/>
    </source>
</evidence>
<keyword evidence="1" id="KW-0732">Signal</keyword>
<organism evidence="2 3">
    <name type="scientific">Clytia hemisphaerica</name>
    <dbReference type="NCBI Taxonomy" id="252671"/>
    <lineage>
        <taxon>Eukaryota</taxon>
        <taxon>Metazoa</taxon>
        <taxon>Cnidaria</taxon>
        <taxon>Hydrozoa</taxon>
        <taxon>Hydroidolina</taxon>
        <taxon>Leptothecata</taxon>
        <taxon>Obeliida</taxon>
        <taxon>Clytiidae</taxon>
        <taxon>Clytia</taxon>
    </lineage>
</organism>